<evidence type="ECO:0000256" key="2">
    <source>
        <dbReference type="ARBA" id="ARBA00022723"/>
    </source>
</evidence>
<dbReference type="GO" id="GO:0000166">
    <property type="term" value="F:nucleotide binding"/>
    <property type="evidence" value="ECO:0007669"/>
    <property type="project" value="UniProtKB-KW"/>
</dbReference>
<keyword evidence="3" id="KW-0547">Nucleotide-binding</keyword>
<dbReference type="PANTHER" id="PTHR43622:SF3">
    <property type="entry name" value="2-EPI-5-EPI-VALIOLONE SYNTHASE"/>
    <property type="match status" value="1"/>
</dbReference>
<name>A0A844SW20_9BRAD</name>
<dbReference type="AlphaFoldDB" id="A0A844SW20"/>
<dbReference type="GO" id="GO:0017000">
    <property type="term" value="P:antibiotic biosynthetic process"/>
    <property type="evidence" value="ECO:0007669"/>
    <property type="project" value="InterPro"/>
</dbReference>
<feature type="domain" description="3-dehydroquinate synthase C-terminal" evidence="7">
    <location>
        <begin position="206"/>
        <end position="349"/>
    </location>
</feature>
<evidence type="ECO:0000259" key="6">
    <source>
        <dbReference type="Pfam" id="PF01761"/>
    </source>
</evidence>
<keyword evidence="2" id="KW-0479">Metal-binding</keyword>
<dbReference type="PANTHER" id="PTHR43622">
    <property type="entry name" value="3-DEHYDROQUINATE SYNTHASE"/>
    <property type="match status" value="1"/>
</dbReference>
<dbReference type="GO" id="GO:0046872">
    <property type="term" value="F:metal ion binding"/>
    <property type="evidence" value="ECO:0007669"/>
    <property type="project" value="UniProtKB-KW"/>
</dbReference>
<dbReference type="GO" id="GO:0003856">
    <property type="term" value="F:3-dehydroquinate synthase activity"/>
    <property type="evidence" value="ECO:0007669"/>
    <property type="project" value="TreeGrafter"/>
</dbReference>
<dbReference type="Pfam" id="PF24621">
    <property type="entry name" value="DHQS_C"/>
    <property type="match status" value="1"/>
</dbReference>
<dbReference type="Gene3D" id="3.40.50.1970">
    <property type="match status" value="1"/>
</dbReference>
<dbReference type="EMBL" id="WQNF01000063">
    <property type="protein sequence ID" value="MVT71193.1"/>
    <property type="molecule type" value="Genomic_DNA"/>
</dbReference>
<dbReference type="RefSeq" id="WP_094194053.1">
    <property type="nucleotide sequence ID" value="NZ_WQNF01000063.1"/>
</dbReference>
<feature type="domain" description="3-dehydroquinate synthase N-terminal" evidence="6">
    <location>
        <begin position="93"/>
        <end position="200"/>
    </location>
</feature>
<evidence type="ECO:0000313" key="8">
    <source>
        <dbReference type="EMBL" id="MVT71193.1"/>
    </source>
</evidence>
<sequence length="415" mass="45242">MKLSRAASPTEHPTEHSDVTVQQLELRLEASRSCRFGVELFEDVNSVSFTRWIETHLSDHRILVVMTPTVHRLYSQQLSACWSVLDVEPRVFVLACDETTKSIDAVMAVCRQAEEADIDRRGVLVSIGGGVCSDIVGLAASLLRRGISHVRIPTTLIGQVDAGIGLKGGVNFGVLKSYIGCFYPPKAVAVVPTFLRTLSGDGILQGIAEIVKLACVCDSALFEDVEAAVTDLTRTRFQEPEVVAKKVLRRSISGMLAQLSENPFETVTLERAVDFGHTLSHPLEAATGYQLHHGFAVAIDIAFSTILASRMSLIKDREALRIVDLLTNAGLPIYHEKLDGSLVESAFDATKKHRDGALNLVVPTGIGRHAFVKDTECLSMSLIGETIEYLRKASHTNARESVNGAISALSRRTRL</sequence>
<dbReference type="SUPFAM" id="SSF56796">
    <property type="entry name" value="Dehydroquinate synthase-like"/>
    <property type="match status" value="1"/>
</dbReference>
<accession>A0A844SW20</accession>
<gene>
    <name evidence="8" type="ORF">GPL21_39840</name>
</gene>
<proteinExistence type="predicted"/>
<evidence type="ECO:0000256" key="5">
    <source>
        <dbReference type="ARBA" id="ARBA00023239"/>
    </source>
</evidence>
<keyword evidence="5" id="KW-0456">Lyase</keyword>
<dbReference type="CDD" id="cd08199">
    <property type="entry name" value="EEVS"/>
    <property type="match status" value="1"/>
</dbReference>
<evidence type="ECO:0000256" key="3">
    <source>
        <dbReference type="ARBA" id="ARBA00022741"/>
    </source>
</evidence>
<dbReference type="InterPro" id="IPR056179">
    <property type="entry name" value="DHQS_C"/>
</dbReference>
<keyword evidence="9" id="KW-1185">Reference proteome</keyword>
<evidence type="ECO:0000256" key="1">
    <source>
        <dbReference type="ARBA" id="ARBA00001911"/>
    </source>
</evidence>
<evidence type="ECO:0000256" key="4">
    <source>
        <dbReference type="ARBA" id="ARBA00023027"/>
    </source>
</evidence>
<evidence type="ECO:0000259" key="7">
    <source>
        <dbReference type="Pfam" id="PF24621"/>
    </source>
</evidence>
<dbReference type="InterPro" id="IPR035872">
    <property type="entry name" value="EEVS-like"/>
</dbReference>
<keyword evidence="4" id="KW-0520">NAD</keyword>
<protein>
    <submittedName>
        <fullName evidence="8">2-epi-5-epi-valiolone synthase</fullName>
    </submittedName>
</protein>
<organism evidence="8 9">
    <name type="scientific">Bradyrhizobium pachyrhizi</name>
    <dbReference type="NCBI Taxonomy" id="280333"/>
    <lineage>
        <taxon>Bacteria</taxon>
        <taxon>Pseudomonadati</taxon>
        <taxon>Pseudomonadota</taxon>
        <taxon>Alphaproteobacteria</taxon>
        <taxon>Hyphomicrobiales</taxon>
        <taxon>Nitrobacteraceae</taxon>
        <taxon>Bradyrhizobium</taxon>
    </lineage>
</organism>
<comment type="caution">
    <text evidence="8">The sequence shown here is derived from an EMBL/GenBank/DDBJ whole genome shotgun (WGS) entry which is preliminary data.</text>
</comment>
<evidence type="ECO:0000313" key="9">
    <source>
        <dbReference type="Proteomes" id="UP000436468"/>
    </source>
</evidence>
<dbReference type="Pfam" id="PF01761">
    <property type="entry name" value="DHQ_synthase"/>
    <property type="match status" value="1"/>
</dbReference>
<dbReference type="Gene3D" id="1.20.1090.10">
    <property type="entry name" value="Dehydroquinate synthase-like - alpha domain"/>
    <property type="match status" value="1"/>
</dbReference>
<comment type="cofactor">
    <cofactor evidence="1">
        <name>NAD(+)</name>
        <dbReference type="ChEBI" id="CHEBI:57540"/>
    </cofactor>
</comment>
<dbReference type="InterPro" id="IPR030960">
    <property type="entry name" value="DHQS/DOIS_N"/>
</dbReference>
<dbReference type="InterPro" id="IPR050071">
    <property type="entry name" value="Dehydroquinate_synthase"/>
</dbReference>
<dbReference type="Proteomes" id="UP000436468">
    <property type="component" value="Unassembled WGS sequence"/>
</dbReference>
<reference evidence="8 9" key="1">
    <citation type="submission" date="2019-12" db="EMBL/GenBank/DDBJ databases">
        <title>Draft genome sequences Bradyrhizobium cajani AMBPC1010, Bradyrhizobium pachyrhizi AMBPC1040 and Bradyrhizobium yuanmingense ALSPC3051, three plant growth promoting strains isolated from nodules of Cajanus cajan L. in Dominican Republic.</title>
        <authorList>
            <person name="Flores-Felix J.D."/>
            <person name="Araujo J."/>
            <person name="Diaz-Alcantara C."/>
            <person name="Gonzalez-Andres F."/>
            <person name="Velazquez E."/>
        </authorList>
    </citation>
    <scope>NUCLEOTIDE SEQUENCE [LARGE SCALE GENOMIC DNA]</scope>
    <source>
        <strain evidence="8 9">1040</strain>
    </source>
</reference>